<dbReference type="AlphaFoldDB" id="A0A6A0ASR7"/>
<dbReference type="EMBL" id="BLLG01000003">
    <property type="protein sequence ID" value="GFH34904.1"/>
    <property type="molecule type" value="Genomic_DNA"/>
</dbReference>
<name>A0A6A0ASR7_9ACTN</name>
<comment type="caution">
    <text evidence="1">The sequence shown here is derived from an EMBL/GenBank/DDBJ whole genome shotgun (WGS) entry which is preliminary data.</text>
</comment>
<keyword evidence="2" id="KW-1185">Reference proteome</keyword>
<evidence type="ECO:0000313" key="1">
    <source>
        <dbReference type="EMBL" id="GFH34904.1"/>
    </source>
</evidence>
<dbReference type="Proteomes" id="UP000484988">
    <property type="component" value="Unassembled WGS sequence"/>
</dbReference>
<gene>
    <name evidence="1" type="ORF">SCWH03_11180</name>
</gene>
<evidence type="ECO:0000313" key="2">
    <source>
        <dbReference type="Proteomes" id="UP000484988"/>
    </source>
</evidence>
<proteinExistence type="predicted"/>
<reference evidence="1 2" key="1">
    <citation type="submission" date="2020-02" db="EMBL/GenBank/DDBJ databases">
        <title>Whole Genome Shotgun Sequence of Streptomyces sp. strain CWH03.</title>
        <authorList>
            <person name="Dohra H."/>
            <person name="Kodani S."/>
            <person name="Yamamura H."/>
        </authorList>
    </citation>
    <scope>NUCLEOTIDE SEQUENCE [LARGE SCALE GENOMIC DNA]</scope>
    <source>
        <strain evidence="1 2">CWH03</strain>
    </source>
</reference>
<protein>
    <submittedName>
        <fullName evidence="1">Uncharacterized protein</fullName>
    </submittedName>
</protein>
<organism evidence="1 2">
    <name type="scientific">Streptomyces pacificus</name>
    <dbReference type="NCBI Taxonomy" id="2705029"/>
    <lineage>
        <taxon>Bacteria</taxon>
        <taxon>Bacillati</taxon>
        <taxon>Actinomycetota</taxon>
        <taxon>Actinomycetes</taxon>
        <taxon>Kitasatosporales</taxon>
        <taxon>Streptomycetaceae</taxon>
        <taxon>Streptomyces</taxon>
    </lineage>
</organism>
<accession>A0A6A0ASR7</accession>
<sequence length="226" mass="22877">MFVVVLGPRLASVRAFQRCHAAVLVIGGTADVAQRIRPRQQAVVAAVIEASDRPQCVDLGNDLGALVDHEALRVAVTIGGGSRAQAGSRVRVVPGEAGFDVAVGAGLVGTAVLVVVDVFAVAAVGVRPRGDAAVLVAAEAQGPARRVDDLGEVPVGVAVAQDLLIGSVRSNPREVQGGHASFAAGDTLQGAATRGKVGAMVYPTGPETRERLREPAGGPAREAVPV</sequence>